<evidence type="ECO:0000313" key="2">
    <source>
        <dbReference type="Proteomes" id="UP001204643"/>
    </source>
</evidence>
<evidence type="ECO:0008006" key="3">
    <source>
        <dbReference type="Google" id="ProtNLM"/>
    </source>
</evidence>
<dbReference type="EMBL" id="JANHEB010000445">
    <property type="protein sequence ID" value="MCQ6289418.1"/>
    <property type="molecule type" value="Genomic_DNA"/>
</dbReference>
<protein>
    <recommendedName>
        <fullName evidence="3">Tn3 transposase DDE domain-containing protein</fullName>
    </recommendedName>
</protein>
<dbReference type="AlphaFoldDB" id="A0AAW5L6Z2"/>
<dbReference type="RefSeq" id="WP_256425713.1">
    <property type="nucleotide sequence ID" value="NZ_JANHDZ010000448.1"/>
</dbReference>
<reference evidence="1" key="1">
    <citation type="submission" date="2022-07" db="EMBL/GenBank/DDBJ databases">
        <title>Identification and characterization of Bacillus thuringiensis and other Bacillus cereus group isolates from spinach by whole genome sequencing.</title>
        <authorList>
            <person name="Zao X."/>
            <person name="Zervas A."/>
            <person name="Hendriks M."/>
            <person name="Rajkovic A."/>
            <person name="Van Overbeek L."/>
            <person name="Hendriksen N.B."/>
            <person name="Uyttendaele M."/>
        </authorList>
    </citation>
    <scope>NUCLEOTIDE SEQUENCE</scope>
    <source>
        <strain evidence="1">781001F-1</strain>
    </source>
</reference>
<proteinExistence type="predicted"/>
<feature type="non-terminal residue" evidence="1">
    <location>
        <position position="1"/>
    </location>
</feature>
<sequence length="59" mass="6808">GIGTNILKYISPVAWQHINFYGRYEFNNSPTVINLETILGSINEEEMLNQLIPEKIIEE</sequence>
<gene>
    <name evidence="1" type="ORF">NPM19_33510</name>
</gene>
<comment type="caution">
    <text evidence="1">The sequence shown here is derived from an EMBL/GenBank/DDBJ whole genome shotgun (WGS) entry which is preliminary data.</text>
</comment>
<name>A0AAW5L6Z2_BACCE</name>
<accession>A0AAW5L6Z2</accession>
<organism evidence="1 2">
    <name type="scientific">Bacillus cereus</name>
    <dbReference type="NCBI Taxonomy" id="1396"/>
    <lineage>
        <taxon>Bacteria</taxon>
        <taxon>Bacillati</taxon>
        <taxon>Bacillota</taxon>
        <taxon>Bacilli</taxon>
        <taxon>Bacillales</taxon>
        <taxon>Bacillaceae</taxon>
        <taxon>Bacillus</taxon>
        <taxon>Bacillus cereus group</taxon>
    </lineage>
</organism>
<dbReference type="Proteomes" id="UP001204643">
    <property type="component" value="Unassembled WGS sequence"/>
</dbReference>
<evidence type="ECO:0000313" key="1">
    <source>
        <dbReference type="EMBL" id="MCQ6289418.1"/>
    </source>
</evidence>